<organism evidence="1 2">
    <name type="scientific">Fusarium decemcellulare</name>
    <dbReference type="NCBI Taxonomy" id="57161"/>
    <lineage>
        <taxon>Eukaryota</taxon>
        <taxon>Fungi</taxon>
        <taxon>Dikarya</taxon>
        <taxon>Ascomycota</taxon>
        <taxon>Pezizomycotina</taxon>
        <taxon>Sordariomycetes</taxon>
        <taxon>Hypocreomycetidae</taxon>
        <taxon>Hypocreales</taxon>
        <taxon>Nectriaceae</taxon>
        <taxon>Fusarium</taxon>
        <taxon>Fusarium decemcellulare species complex</taxon>
    </lineage>
</organism>
<comment type="caution">
    <text evidence="1">The sequence shown here is derived from an EMBL/GenBank/DDBJ whole genome shotgun (WGS) entry which is preliminary data.</text>
</comment>
<evidence type="ECO:0000313" key="1">
    <source>
        <dbReference type="EMBL" id="KAJ3542095.1"/>
    </source>
</evidence>
<reference evidence="1" key="1">
    <citation type="submission" date="2022-08" db="EMBL/GenBank/DDBJ databases">
        <title>Genome Sequence of Fusarium decemcellulare.</title>
        <authorList>
            <person name="Buettner E."/>
        </authorList>
    </citation>
    <scope>NUCLEOTIDE SEQUENCE</scope>
    <source>
        <strain evidence="1">Babe19</strain>
    </source>
</reference>
<name>A0ACC1SLE8_9HYPO</name>
<dbReference type="EMBL" id="JANRMS010000314">
    <property type="protein sequence ID" value="KAJ3542095.1"/>
    <property type="molecule type" value="Genomic_DNA"/>
</dbReference>
<dbReference type="Proteomes" id="UP001148629">
    <property type="component" value="Unassembled WGS sequence"/>
</dbReference>
<proteinExistence type="predicted"/>
<accession>A0ACC1SLE8</accession>
<sequence>MQHVDSLDGPGWYRLRDHGERIVFWPGWGIHDNPHHTKEWIQKKVRTGQAITDWVPELEEYDVAGGWECSDHGNESYCYAFYCRPKGDKSQDWSWRYAVMMGQFGNELFDDLVAVLKWNMGNAEVSGYDLRITAEEVFQP</sequence>
<protein>
    <submittedName>
        <fullName evidence="1">Uncharacterized protein</fullName>
    </submittedName>
</protein>
<evidence type="ECO:0000313" key="2">
    <source>
        <dbReference type="Proteomes" id="UP001148629"/>
    </source>
</evidence>
<keyword evidence="2" id="KW-1185">Reference proteome</keyword>
<gene>
    <name evidence="1" type="ORF">NM208_g4284</name>
</gene>